<dbReference type="Pfam" id="PF12796">
    <property type="entry name" value="Ank_2"/>
    <property type="match status" value="1"/>
</dbReference>
<name>A0ABM1LIH1_PRUMU</name>
<dbReference type="RefSeq" id="XP_016647198.1">
    <property type="nucleotide sequence ID" value="XM_016791712.1"/>
</dbReference>
<keyword evidence="1" id="KW-1185">Reference proteome</keyword>
<proteinExistence type="predicted"/>
<dbReference type="InterPro" id="IPR036770">
    <property type="entry name" value="Ankyrin_rpt-contain_sf"/>
</dbReference>
<dbReference type="SUPFAM" id="SSF48403">
    <property type="entry name" value="Ankyrin repeat"/>
    <property type="match status" value="1"/>
</dbReference>
<organism evidence="1 2">
    <name type="scientific">Prunus mume</name>
    <name type="common">Japanese apricot</name>
    <name type="synonym">Armeniaca mume</name>
    <dbReference type="NCBI Taxonomy" id="102107"/>
    <lineage>
        <taxon>Eukaryota</taxon>
        <taxon>Viridiplantae</taxon>
        <taxon>Streptophyta</taxon>
        <taxon>Embryophyta</taxon>
        <taxon>Tracheophyta</taxon>
        <taxon>Spermatophyta</taxon>
        <taxon>Magnoliopsida</taxon>
        <taxon>eudicotyledons</taxon>
        <taxon>Gunneridae</taxon>
        <taxon>Pentapetalae</taxon>
        <taxon>rosids</taxon>
        <taxon>fabids</taxon>
        <taxon>Rosales</taxon>
        <taxon>Rosaceae</taxon>
        <taxon>Amygdaloideae</taxon>
        <taxon>Amygdaleae</taxon>
        <taxon>Prunus</taxon>
    </lineage>
</organism>
<dbReference type="GeneID" id="107880387"/>
<dbReference type="SMART" id="SM00248">
    <property type="entry name" value="ANK"/>
    <property type="match status" value="3"/>
</dbReference>
<dbReference type="InterPro" id="IPR002110">
    <property type="entry name" value="Ankyrin_rpt"/>
</dbReference>
<evidence type="ECO:0000313" key="2">
    <source>
        <dbReference type="RefSeq" id="XP_016647198.1"/>
    </source>
</evidence>
<reference evidence="2" key="2">
    <citation type="submission" date="2025-08" db="UniProtKB">
        <authorList>
            <consortium name="RefSeq"/>
        </authorList>
    </citation>
    <scope>IDENTIFICATION</scope>
</reference>
<dbReference type="PANTHER" id="PTHR24121">
    <property type="entry name" value="NO MECHANORECEPTOR POTENTIAL C, ISOFORM D-RELATED"/>
    <property type="match status" value="1"/>
</dbReference>
<gene>
    <name evidence="2" type="primary">LOC107880387</name>
</gene>
<protein>
    <submittedName>
        <fullName evidence="2">Ankyrin repeat and SAM domain-containing protein 1A-like</fullName>
    </submittedName>
</protein>
<reference evidence="1" key="1">
    <citation type="journal article" date="2012" name="Nat. Commun.">
        <title>The genome of Prunus mume.</title>
        <authorList>
            <person name="Zhang Q."/>
            <person name="Chen W."/>
            <person name="Sun L."/>
            <person name="Zhao F."/>
            <person name="Huang B."/>
            <person name="Yang W."/>
            <person name="Tao Y."/>
            <person name="Wang J."/>
            <person name="Yuan Z."/>
            <person name="Fan G."/>
            <person name="Xing Z."/>
            <person name="Han C."/>
            <person name="Pan H."/>
            <person name="Zhong X."/>
            <person name="Shi W."/>
            <person name="Liang X."/>
            <person name="Du D."/>
            <person name="Sun F."/>
            <person name="Xu Z."/>
            <person name="Hao R."/>
            <person name="Lv T."/>
            <person name="Lv Y."/>
            <person name="Zheng Z."/>
            <person name="Sun M."/>
            <person name="Luo L."/>
            <person name="Cai M."/>
            <person name="Gao Y."/>
            <person name="Wang J."/>
            <person name="Yin Y."/>
            <person name="Xu X."/>
            <person name="Cheng T."/>
            <person name="Wang J."/>
        </authorList>
    </citation>
    <scope>NUCLEOTIDE SEQUENCE [LARGE SCALE GENOMIC DNA]</scope>
</reference>
<sequence length="195" mass="21684">MERVEEVVDRGREVEEDLFDNAMNGDWEKVVGLYRSSENVHDLEITKMGDTALHIAAFDGETKIVLDLLEILKENASKILKIKNKKGNTPLHLAAVVGDEETCHAMATKNPKLVSSRNNENETPLFLAALNGHEKVFLCLHSHCVEEGCYSFRTSNGDTILHAAISGEYFSKCVSYPFLKSAVICTITLLTTSRI</sequence>
<accession>A0ABM1LIH1</accession>
<evidence type="ECO:0000313" key="1">
    <source>
        <dbReference type="Proteomes" id="UP000694861"/>
    </source>
</evidence>
<dbReference type="PANTHER" id="PTHR24121:SF15">
    <property type="entry name" value="ANKYRIN REPEAT PROTEIN"/>
    <property type="match status" value="1"/>
</dbReference>
<dbReference type="Proteomes" id="UP000694861">
    <property type="component" value="Linkage group LG2"/>
</dbReference>
<dbReference type="Gene3D" id="1.25.40.20">
    <property type="entry name" value="Ankyrin repeat-containing domain"/>
    <property type="match status" value="1"/>
</dbReference>